<keyword evidence="1" id="KW-0812">Transmembrane</keyword>
<protein>
    <submittedName>
        <fullName evidence="3">Uncharacterized protein</fullName>
    </submittedName>
</protein>
<evidence type="ECO:0000313" key="4">
    <source>
        <dbReference type="Proteomes" id="UP001055429"/>
    </source>
</evidence>
<keyword evidence="4" id="KW-1185">Reference proteome</keyword>
<dbReference type="EMBL" id="CP097649">
    <property type="protein sequence ID" value="URI16521.1"/>
    <property type="molecule type" value="Genomic_DNA"/>
</dbReference>
<keyword evidence="2" id="KW-0732">Signal</keyword>
<proteinExistence type="predicted"/>
<dbReference type="Proteomes" id="UP001055429">
    <property type="component" value="Chromosome"/>
</dbReference>
<feature type="signal peptide" evidence="2">
    <location>
        <begin position="1"/>
        <end position="25"/>
    </location>
</feature>
<sequence length="223" mass="23514">MSVPLLCLAVVVCSAVFGLFATSQAAGAVLTEHGPVETASVALHLLVAGVAFVFWRRHGGLFGFLAVVEALMAMREMDFHRAFTTFGVFSTRLYARADVPLAEKLGAGLVLLAIGAALAGLLWRSRAEMRGMAAARSAAFHGLIAIAVFTVSLKEIDGLPRMLARVGVILSERAEILSHSIEELGEMALPVLVLAVVLQHARATVGVVTATGFPTEEASAFCR</sequence>
<evidence type="ECO:0000256" key="2">
    <source>
        <dbReference type="SAM" id="SignalP"/>
    </source>
</evidence>
<evidence type="ECO:0000256" key="1">
    <source>
        <dbReference type="SAM" id="Phobius"/>
    </source>
</evidence>
<feature type="transmembrane region" description="Helical" evidence="1">
    <location>
        <begin position="41"/>
        <end position="67"/>
    </location>
</feature>
<dbReference type="RefSeq" id="WP_249750792.1">
    <property type="nucleotide sequence ID" value="NZ_CP097298.1"/>
</dbReference>
<feature type="chain" id="PRO_5047311959" evidence="2">
    <location>
        <begin position="26"/>
        <end position="223"/>
    </location>
</feature>
<gene>
    <name evidence="3" type="ORF">M8231_05970</name>
</gene>
<keyword evidence="1" id="KW-1133">Transmembrane helix</keyword>
<keyword evidence="1" id="KW-0472">Membrane</keyword>
<accession>A0ABY4SRN4</accession>
<feature type="transmembrane region" description="Helical" evidence="1">
    <location>
        <begin position="135"/>
        <end position="153"/>
    </location>
</feature>
<name>A0ABY4SRN4_9CAUL</name>
<reference evidence="3" key="1">
    <citation type="submission" date="2022-05" db="EMBL/GenBank/DDBJ databases">
        <title>Brevundimonas albigilva TT17 genome sequence.</title>
        <authorList>
            <person name="Lee K."/>
            <person name="Son H."/>
        </authorList>
    </citation>
    <scope>NUCLEOTIDE SEQUENCE</scope>
    <source>
        <strain evidence="3">TT17</strain>
    </source>
</reference>
<organism evidence="3 4">
    <name type="scientific">Brevundimonas albigilva</name>
    <dbReference type="NCBI Taxonomy" id="1312364"/>
    <lineage>
        <taxon>Bacteria</taxon>
        <taxon>Pseudomonadati</taxon>
        <taxon>Pseudomonadota</taxon>
        <taxon>Alphaproteobacteria</taxon>
        <taxon>Caulobacterales</taxon>
        <taxon>Caulobacteraceae</taxon>
        <taxon>Brevundimonas</taxon>
    </lineage>
</organism>
<feature type="transmembrane region" description="Helical" evidence="1">
    <location>
        <begin position="101"/>
        <end position="123"/>
    </location>
</feature>
<evidence type="ECO:0000313" key="3">
    <source>
        <dbReference type="EMBL" id="URI16521.1"/>
    </source>
</evidence>